<dbReference type="Proteomes" id="UP001324380">
    <property type="component" value="Chromosome"/>
</dbReference>
<evidence type="ECO:0000313" key="2">
    <source>
        <dbReference type="Proteomes" id="UP001324380"/>
    </source>
</evidence>
<protein>
    <recommendedName>
        <fullName evidence="3">DUF4760 domain-containing protein</fullName>
    </recommendedName>
</protein>
<sequence>MQNTGTLVILSAFSGLLGALLTQLMTGLFSYVNDRRKQQFELQKQYRGKRAEIGESFYFMHGELMSMIKKNIAYWKNRQDYRSEVTLQFLKLEIDRLDGYQSRLQTENWKYNLVGIYYHIPYDFADMLDDNKTSHELYLKVLDLSEVIRRTLPQEREDIYGNYLVVLNELIQHYEKVYLRMTENMEAVKTQLLQDFKSN</sequence>
<evidence type="ECO:0000313" key="1">
    <source>
        <dbReference type="EMBL" id="WPU91619.1"/>
    </source>
</evidence>
<reference evidence="1 2" key="1">
    <citation type="submission" date="2023-11" db="EMBL/GenBank/DDBJ databases">
        <title>Analysis of the Genomes of Mucilaginibacter gossypii cycad 4 and M. sabulilitoris SNA2: microbes with the potential for plant growth promotion.</title>
        <authorList>
            <person name="Hirsch A.M."/>
            <person name="Humm E."/>
            <person name="Rubbi M."/>
            <person name="Del Vecchio G."/>
            <person name="Ha S.M."/>
            <person name="Pellegrini M."/>
            <person name="Gunsalus R.P."/>
        </authorList>
    </citation>
    <scope>NUCLEOTIDE SEQUENCE [LARGE SCALE GENOMIC DNA]</scope>
    <source>
        <strain evidence="1 2">SNA2</strain>
    </source>
</reference>
<organism evidence="1 2">
    <name type="scientific">Mucilaginibacter sabulilitoris</name>
    <dbReference type="NCBI Taxonomy" id="1173583"/>
    <lineage>
        <taxon>Bacteria</taxon>
        <taxon>Pseudomonadati</taxon>
        <taxon>Bacteroidota</taxon>
        <taxon>Sphingobacteriia</taxon>
        <taxon>Sphingobacteriales</taxon>
        <taxon>Sphingobacteriaceae</taxon>
        <taxon>Mucilaginibacter</taxon>
    </lineage>
</organism>
<gene>
    <name evidence="1" type="ORF">SNE25_20080</name>
</gene>
<accession>A0ABZ0TEJ9</accession>
<name>A0ABZ0TEJ9_9SPHI</name>
<dbReference type="RefSeq" id="WP_321560785.1">
    <property type="nucleotide sequence ID" value="NZ_CP139558.1"/>
</dbReference>
<keyword evidence="2" id="KW-1185">Reference proteome</keyword>
<evidence type="ECO:0008006" key="3">
    <source>
        <dbReference type="Google" id="ProtNLM"/>
    </source>
</evidence>
<dbReference type="EMBL" id="CP139558">
    <property type="protein sequence ID" value="WPU91619.1"/>
    <property type="molecule type" value="Genomic_DNA"/>
</dbReference>
<proteinExistence type="predicted"/>